<dbReference type="GO" id="GO:0016020">
    <property type="term" value="C:membrane"/>
    <property type="evidence" value="ECO:0007669"/>
    <property type="project" value="InterPro"/>
</dbReference>
<feature type="domain" description="EamA" evidence="2">
    <location>
        <begin position="22"/>
        <end position="149"/>
    </location>
</feature>
<dbReference type="PANTHER" id="PTHR22911:SF137">
    <property type="entry name" value="SOLUTE CARRIER FAMILY 35 MEMBER G2-RELATED"/>
    <property type="match status" value="1"/>
</dbReference>
<evidence type="ECO:0000259" key="2">
    <source>
        <dbReference type="Pfam" id="PF00892"/>
    </source>
</evidence>
<organism evidence="3 4">
    <name type="scientific">Paramecium primaurelia</name>
    <dbReference type="NCBI Taxonomy" id="5886"/>
    <lineage>
        <taxon>Eukaryota</taxon>
        <taxon>Sar</taxon>
        <taxon>Alveolata</taxon>
        <taxon>Ciliophora</taxon>
        <taxon>Intramacronucleata</taxon>
        <taxon>Oligohymenophorea</taxon>
        <taxon>Peniculida</taxon>
        <taxon>Parameciidae</taxon>
        <taxon>Paramecium</taxon>
    </lineage>
</organism>
<comment type="caution">
    <text evidence="3">The sequence shown here is derived from an EMBL/GenBank/DDBJ whole genome shotgun (WGS) entry which is preliminary data.</text>
</comment>
<dbReference type="Proteomes" id="UP000688137">
    <property type="component" value="Unassembled WGS sequence"/>
</dbReference>
<feature type="transmembrane region" description="Helical" evidence="1">
    <location>
        <begin position="189"/>
        <end position="210"/>
    </location>
</feature>
<evidence type="ECO:0000313" key="4">
    <source>
        <dbReference type="Proteomes" id="UP000688137"/>
    </source>
</evidence>
<keyword evidence="1" id="KW-0812">Transmembrane</keyword>
<dbReference type="PANTHER" id="PTHR22911">
    <property type="entry name" value="ACYL-MALONYL CONDENSING ENZYME-RELATED"/>
    <property type="match status" value="1"/>
</dbReference>
<feature type="transmembrane region" description="Helical" evidence="1">
    <location>
        <begin position="222"/>
        <end position="240"/>
    </location>
</feature>
<accession>A0A8S1NDB3</accession>
<proteinExistence type="predicted"/>
<feature type="domain" description="EamA" evidence="2">
    <location>
        <begin position="163"/>
        <end position="291"/>
    </location>
</feature>
<evidence type="ECO:0000313" key="3">
    <source>
        <dbReference type="EMBL" id="CAD8090598.1"/>
    </source>
</evidence>
<dbReference type="Pfam" id="PF00892">
    <property type="entry name" value="EamA"/>
    <property type="match status" value="2"/>
</dbReference>
<keyword evidence="1" id="KW-1133">Transmembrane helix</keyword>
<keyword evidence="4" id="KW-1185">Reference proteome</keyword>
<dbReference type="InterPro" id="IPR000620">
    <property type="entry name" value="EamA_dom"/>
</dbReference>
<protein>
    <recommendedName>
        <fullName evidence="2">EamA domain-containing protein</fullName>
    </recommendedName>
</protein>
<feature type="transmembrane region" description="Helical" evidence="1">
    <location>
        <begin position="159"/>
        <end position="177"/>
    </location>
</feature>
<reference evidence="3" key="1">
    <citation type="submission" date="2021-01" db="EMBL/GenBank/DDBJ databases">
        <authorList>
            <consortium name="Genoscope - CEA"/>
            <person name="William W."/>
        </authorList>
    </citation>
    <scope>NUCLEOTIDE SEQUENCE</scope>
</reference>
<feature type="transmembrane region" description="Helical" evidence="1">
    <location>
        <begin position="80"/>
        <end position="98"/>
    </location>
</feature>
<feature type="transmembrane region" description="Helical" evidence="1">
    <location>
        <begin position="277"/>
        <end position="294"/>
    </location>
</feature>
<feature type="transmembrane region" description="Helical" evidence="1">
    <location>
        <begin position="21"/>
        <end position="40"/>
    </location>
</feature>
<evidence type="ECO:0000256" key="1">
    <source>
        <dbReference type="SAM" id="Phobius"/>
    </source>
</evidence>
<name>A0A8S1NDB3_PARPR</name>
<keyword evidence="1" id="KW-0472">Membrane</keyword>
<dbReference type="EMBL" id="CAJJDM010000089">
    <property type="protein sequence ID" value="CAD8090598.1"/>
    <property type="molecule type" value="Genomic_DNA"/>
</dbReference>
<dbReference type="AlphaFoldDB" id="A0A8S1NDB3"/>
<sequence length="302" mass="34864">MFISKISRYLKEMEDKNTLRAAIIYMLVAYFFHAVQITFFKYGHFDIVPQSLFIRSISSLILIFLFQQQQNYYPKGKTQYLIKSQLLGAIGSSIYFFGLSFISLSEAAILFSTNSIWSQLIVSCMKREHITKSRLINSIICIVGIGLVSNPTVNVEDPFMHIIGCFSILLCSIVQSFSYITMKQIGSEVSATIVTSYFHIMIIISSSLWQQYIGRFEYFTGYWFYIFGFAVFTLFGQMLQFRAQTMVTYDKICNYTYSQTLYVIIIDYVLFRKILSLNGFIGGCLILFGVFKQLSEDKKLRG</sequence>
<feature type="transmembrane region" description="Helical" evidence="1">
    <location>
        <begin position="52"/>
        <end position="68"/>
    </location>
</feature>
<gene>
    <name evidence="3" type="ORF">PPRIM_AZ9-3.1.T0860115</name>
</gene>
<dbReference type="OMA" id="MKREHIT"/>